<sequence>MLDTDFTSDQKNNEKISKFEIAIDKTIFNNLLKNSKQDPKVKNALKLIGDWANTFSKLIREYENQNKELSLQSNIARIYPDKKRSGVDFFRGTAACRFKGCEAKYQFIVPEKPISESSRFVVVNVCREKEHDHKENSKVQIRGDARTEIAEKVLLKFNGSAAAYVNHAAAQKQSLPSEQVIRNIIHEYHSKENVSTCWITNTLSCSESINQTVKAKRKNGINGYVQDFSLHKDFNLTLHTETQIRLINQVPPNRRILHVDATGGLVQIFKYQKNYNQILNYVMLMKDSMNLNESEYFIINETATSRHDAYSIGSMFRLVKHNYSRINNCNRLKFRLLICDMSWPTIYASLEVFNRDEDIIEYAYRVFRLSKLEINPNDTELTWIGSCNSHTMHRFVKQIKNIPLAPSNYINTTVNDALGQSARHASSQLEASSCDDSSDEEDKKLTFLSFNFVSQNIKSPQFFQSITTSPTETKSLDCQNYTIVELDQIENYNESKTEVNDNVNKRKNIKEEKCIQKKIKTNDQINIQVDIELLVADIGISSDSLNKLKNNERLNDNIMEAFFRAVTNEKKHFILSSTLASGICFEGKTISTIRKKFDKFDLISGPVFKDSHWTLLFVRVREKKIYYIDPFGSSTEKLNQILNNWIEESVILTRDKN</sequence>
<dbReference type="Pfam" id="PF02902">
    <property type="entry name" value="Peptidase_C48"/>
    <property type="match status" value="1"/>
</dbReference>
<comment type="caution">
    <text evidence="5">The sequence shown here is derived from an EMBL/GenBank/DDBJ whole genome shotgun (WGS) entry which is preliminary data.</text>
</comment>
<reference evidence="5" key="1">
    <citation type="submission" date="2021-02" db="EMBL/GenBank/DDBJ databases">
        <authorList>
            <person name="Nowell W R."/>
        </authorList>
    </citation>
    <scope>NUCLEOTIDE SEQUENCE</scope>
    <source>
        <strain evidence="5">Ploen Becks lab</strain>
    </source>
</reference>
<dbReference type="InterPro" id="IPR003653">
    <property type="entry name" value="Peptidase_C48_C"/>
</dbReference>
<dbReference type="InterPro" id="IPR038765">
    <property type="entry name" value="Papain-like_cys_pep_sf"/>
</dbReference>
<dbReference type="GO" id="GO:0008234">
    <property type="term" value="F:cysteine-type peptidase activity"/>
    <property type="evidence" value="ECO:0007669"/>
    <property type="project" value="InterPro"/>
</dbReference>
<keyword evidence="3" id="KW-0378">Hydrolase</keyword>
<gene>
    <name evidence="5" type="ORF">OXX778_LOCUS15023</name>
</gene>
<name>A0A814ERP8_9BILA</name>
<evidence type="ECO:0000256" key="2">
    <source>
        <dbReference type="ARBA" id="ARBA00022670"/>
    </source>
</evidence>
<dbReference type="EMBL" id="CAJNOC010003217">
    <property type="protein sequence ID" value="CAF0973126.1"/>
    <property type="molecule type" value="Genomic_DNA"/>
</dbReference>
<evidence type="ECO:0000313" key="6">
    <source>
        <dbReference type="Proteomes" id="UP000663879"/>
    </source>
</evidence>
<evidence type="ECO:0000256" key="3">
    <source>
        <dbReference type="ARBA" id="ARBA00022801"/>
    </source>
</evidence>
<dbReference type="GO" id="GO:0006508">
    <property type="term" value="P:proteolysis"/>
    <property type="evidence" value="ECO:0007669"/>
    <property type="project" value="UniProtKB-KW"/>
</dbReference>
<dbReference type="OrthoDB" id="6161731at2759"/>
<dbReference type="AlphaFoldDB" id="A0A814ERP8"/>
<organism evidence="5 6">
    <name type="scientific">Brachionus calyciflorus</name>
    <dbReference type="NCBI Taxonomy" id="104777"/>
    <lineage>
        <taxon>Eukaryota</taxon>
        <taxon>Metazoa</taxon>
        <taxon>Spiralia</taxon>
        <taxon>Gnathifera</taxon>
        <taxon>Rotifera</taxon>
        <taxon>Eurotatoria</taxon>
        <taxon>Monogononta</taxon>
        <taxon>Pseudotrocha</taxon>
        <taxon>Ploima</taxon>
        <taxon>Brachionidae</taxon>
        <taxon>Brachionus</taxon>
    </lineage>
</organism>
<evidence type="ECO:0000313" key="5">
    <source>
        <dbReference type="EMBL" id="CAF0973126.1"/>
    </source>
</evidence>
<feature type="domain" description="Ubiquitin-like protease family profile" evidence="4">
    <location>
        <begin position="585"/>
        <end position="647"/>
    </location>
</feature>
<comment type="similarity">
    <text evidence="1">Belongs to the peptidase C48 family.</text>
</comment>
<dbReference type="Proteomes" id="UP000663879">
    <property type="component" value="Unassembled WGS sequence"/>
</dbReference>
<evidence type="ECO:0000259" key="4">
    <source>
        <dbReference type="Pfam" id="PF02902"/>
    </source>
</evidence>
<proteinExistence type="inferred from homology"/>
<accession>A0A814ERP8</accession>
<evidence type="ECO:0000256" key="1">
    <source>
        <dbReference type="ARBA" id="ARBA00005234"/>
    </source>
</evidence>
<dbReference type="Gene3D" id="3.40.395.10">
    <property type="entry name" value="Adenoviral Proteinase, Chain A"/>
    <property type="match status" value="1"/>
</dbReference>
<dbReference type="SUPFAM" id="SSF54001">
    <property type="entry name" value="Cysteine proteinases"/>
    <property type="match status" value="1"/>
</dbReference>
<keyword evidence="6" id="KW-1185">Reference proteome</keyword>
<protein>
    <recommendedName>
        <fullName evidence="4">Ubiquitin-like protease family profile domain-containing protein</fullName>
    </recommendedName>
</protein>
<keyword evidence="2" id="KW-0645">Protease</keyword>